<keyword evidence="1" id="KW-0732">Signal</keyword>
<dbReference type="SUPFAM" id="SSF55797">
    <property type="entry name" value="PR-1-like"/>
    <property type="match status" value="1"/>
</dbReference>
<reference evidence="2 3" key="1">
    <citation type="submission" date="2015-09" db="EMBL/GenBank/DDBJ databases">
        <title>Draft genome of the parasitic nematode Teladorsagia circumcincta isolate WARC Sus (inbred).</title>
        <authorList>
            <person name="Mitreva M."/>
        </authorList>
    </citation>
    <scope>NUCLEOTIDE SEQUENCE [LARGE SCALE GENOMIC DNA]</scope>
    <source>
        <strain evidence="2 3">S</strain>
    </source>
</reference>
<organism evidence="2 3">
    <name type="scientific">Teladorsagia circumcincta</name>
    <name type="common">Brown stomach worm</name>
    <name type="synonym">Ostertagia circumcincta</name>
    <dbReference type="NCBI Taxonomy" id="45464"/>
    <lineage>
        <taxon>Eukaryota</taxon>
        <taxon>Metazoa</taxon>
        <taxon>Ecdysozoa</taxon>
        <taxon>Nematoda</taxon>
        <taxon>Chromadorea</taxon>
        <taxon>Rhabditida</taxon>
        <taxon>Rhabditina</taxon>
        <taxon>Rhabditomorpha</taxon>
        <taxon>Strongyloidea</taxon>
        <taxon>Trichostrongylidae</taxon>
        <taxon>Teladorsagia</taxon>
    </lineage>
</organism>
<evidence type="ECO:0000256" key="1">
    <source>
        <dbReference type="SAM" id="SignalP"/>
    </source>
</evidence>
<evidence type="ECO:0008006" key="4">
    <source>
        <dbReference type="Google" id="ProtNLM"/>
    </source>
</evidence>
<keyword evidence="3" id="KW-1185">Reference proteome</keyword>
<dbReference type="InterPro" id="IPR035940">
    <property type="entry name" value="CAP_sf"/>
</dbReference>
<dbReference type="EMBL" id="KZ355072">
    <property type="protein sequence ID" value="PIO60633.1"/>
    <property type="molecule type" value="Genomic_DNA"/>
</dbReference>
<dbReference type="AlphaFoldDB" id="A0A2G9TRI9"/>
<feature type="signal peptide" evidence="1">
    <location>
        <begin position="1"/>
        <end position="26"/>
    </location>
</feature>
<dbReference type="Gene3D" id="3.40.33.10">
    <property type="entry name" value="CAP"/>
    <property type="match status" value="1"/>
</dbReference>
<gene>
    <name evidence="2" type="ORF">TELCIR_17866</name>
</gene>
<feature type="chain" id="PRO_5013701631" description="SCP domain-containing protein" evidence="1">
    <location>
        <begin position="27"/>
        <end position="118"/>
    </location>
</feature>
<dbReference type="Proteomes" id="UP000230423">
    <property type="component" value="Unassembled WGS sequence"/>
</dbReference>
<dbReference type="OrthoDB" id="5872317at2759"/>
<evidence type="ECO:0000313" key="2">
    <source>
        <dbReference type="EMBL" id="PIO60633.1"/>
    </source>
</evidence>
<evidence type="ECO:0000313" key="3">
    <source>
        <dbReference type="Proteomes" id="UP000230423"/>
    </source>
</evidence>
<protein>
    <recommendedName>
        <fullName evidence="4">SCP domain-containing protein</fullName>
    </recommendedName>
</protein>
<feature type="non-terminal residue" evidence="2">
    <location>
        <position position="1"/>
    </location>
</feature>
<name>A0A2G9TRI9_TELCI</name>
<proteinExistence type="predicted"/>
<sequence>GQLTSLLPLELLLYMGLLSWIPEASSSAVIYNSTNITEYANMMYYKSTKAGCAYRVCNTSQPPVLALACAFNNAPKLGEPFLVHSNGCRSDSDCEKYLPFSKCELNTTLCLAGNATFP</sequence>
<feature type="non-terminal residue" evidence="2">
    <location>
        <position position="118"/>
    </location>
</feature>
<accession>A0A2G9TRI9</accession>